<proteinExistence type="predicted"/>
<dbReference type="CDD" id="cd00035">
    <property type="entry name" value="ChtBD1"/>
    <property type="match status" value="1"/>
</dbReference>
<gene>
    <name evidence="2" type="ORF">Forpe1208_v012439</name>
</gene>
<dbReference type="AlphaFoldDB" id="A0A8J5NRQ2"/>
<evidence type="ECO:0000313" key="3">
    <source>
        <dbReference type="Proteomes" id="UP000694050"/>
    </source>
</evidence>
<dbReference type="Proteomes" id="UP000694050">
    <property type="component" value="Unassembled WGS sequence"/>
</dbReference>
<comment type="caution">
    <text evidence="2">The sequence shown here is derived from an EMBL/GenBank/DDBJ whole genome shotgun (WGS) entry which is preliminary data.</text>
</comment>
<evidence type="ECO:0000259" key="1">
    <source>
        <dbReference type="Pfam" id="PF00704"/>
    </source>
</evidence>
<sequence length="310" mass="34041">MLFANSSLLTVDPSDKYKPFRLPQQVHDLFHHQVKVSLSMDIDWEYPGSNGEHYRQVPNCNKKGEIKAFPVLLKEIKKYIGGKELSIAGPSFGRDMVAYTSSEVPHGNDSGDFVNVTYDLMNRRDHTTTHHVSIKGAVSAIDKYISVGFPASRLVEDPDVSDTGKSGSMTFEAANFTASPDTHITTPDNTCGLGKAFKCPEGSCCGSAGCGSTPAHCGTSNRFRYGKCDGIDISRSFHKAPKNGYTDDDNGAQWYQYAETSTLWSWDTQSIRRKITLLADTRNTKGVIAWAVAQSAVTPAWVAIFICSYL</sequence>
<evidence type="ECO:0000313" key="2">
    <source>
        <dbReference type="EMBL" id="KAG7408148.1"/>
    </source>
</evidence>
<dbReference type="Pfam" id="PF00704">
    <property type="entry name" value="Glyco_hydro_18"/>
    <property type="match status" value="1"/>
</dbReference>
<organism evidence="2 3">
    <name type="scientific">Fusarium oxysporum f. sp. rapae</name>
    <dbReference type="NCBI Taxonomy" id="485398"/>
    <lineage>
        <taxon>Eukaryota</taxon>
        <taxon>Fungi</taxon>
        <taxon>Dikarya</taxon>
        <taxon>Ascomycota</taxon>
        <taxon>Pezizomycotina</taxon>
        <taxon>Sordariomycetes</taxon>
        <taxon>Hypocreomycetidae</taxon>
        <taxon>Hypocreales</taxon>
        <taxon>Nectriaceae</taxon>
        <taxon>Fusarium</taxon>
        <taxon>Fusarium oxysporum species complex</taxon>
    </lineage>
</organism>
<protein>
    <recommendedName>
        <fullName evidence="1">GH18 domain-containing protein</fullName>
    </recommendedName>
</protein>
<dbReference type="GO" id="GO:0005975">
    <property type="term" value="P:carbohydrate metabolic process"/>
    <property type="evidence" value="ECO:0007669"/>
    <property type="project" value="InterPro"/>
</dbReference>
<feature type="domain" description="GH18" evidence="1">
    <location>
        <begin position="40"/>
        <end position="293"/>
    </location>
</feature>
<dbReference type="EMBL" id="JAELUQ010000009">
    <property type="protein sequence ID" value="KAG7408148.1"/>
    <property type="molecule type" value="Genomic_DNA"/>
</dbReference>
<accession>A0A8J5NRQ2</accession>
<name>A0A8J5NRQ2_FUSOX</name>
<reference evidence="2" key="1">
    <citation type="submission" date="2021-04" db="EMBL/GenBank/DDBJ databases">
        <title>First draft genome resource for Brassicaceae pathogens Fusarium oxysporum f. sp. raphani and Fusarium oxysporum f. sp. rapae.</title>
        <authorList>
            <person name="Asai S."/>
        </authorList>
    </citation>
    <scope>NUCLEOTIDE SEQUENCE</scope>
    <source>
        <strain evidence="2">Tf1208</strain>
    </source>
</reference>
<dbReference type="InterPro" id="IPR001223">
    <property type="entry name" value="Glyco_hydro18_cat"/>
</dbReference>